<proteinExistence type="predicted"/>
<dbReference type="EMBL" id="VOXD01000009">
    <property type="protein sequence ID" value="TXF90120.1"/>
    <property type="molecule type" value="Genomic_DNA"/>
</dbReference>
<reference evidence="2 3" key="1">
    <citation type="submission" date="2019-08" db="EMBL/GenBank/DDBJ databases">
        <title>Lewinella sp. strain SSH13 Genome sequencing and assembly.</title>
        <authorList>
            <person name="Kim I."/>
        </authorList>
    </citation>
    <scope>NUCLEOTIDE SEQUENCE [LARGE SCALE GENOMIC DNA]</scope>
    <source>
        <strain evidence="2 3">SSH13</strain>
    </source>
</reference>
<name>A0A5C7FGL6_9BACT</name>
<dbReference type="Proteomes" id="UP000321907">
    <property type="component" value="Unassembled WGS sequence"/>
</dbReference>
<evidence type="ECO:0000259" key="1">
    <source>
        <dbReference type="Pfam" id="PF13391"/>
    </source>
</evidence>
<gene>
    <name evidence="2" type="ORF">FUA23_07720</name>
</gene>
<dbReference type="InterPro" id="IPR003615">
    <property type="entry name" value="HNH_nuc"/>
</dbReference>
<protein>
    <submittedName>
        <fullName evidence="2">HNH endonuclease</fullName>
    </submittedName>
</protein>
<evidence type="ECO:0000313" key="2">
    <source>
        <dbReference type="EMBL" id="TXF90120.1"/>
    </source>
</evidence>
<keyword evidence="2" id="KW-0255">Endonuclease</keyword>
<comment type="caution">
    <text evidence="2">The sequence shown here is derived from an EMBL/GenBank/DDBJ whole genome shotgun (WGS) entry which is preliminary data.</text>
</comment>
<dbReference type="OrthoDB" id="67788at2"/>
<evidence type="ECO:0000313" key="3">
    <source>
        <dbReference type="Proteomes" id="UP000321907"/>
    </source>
</evidence>
<keyword evidence="2" id="KW-0540">Nuclease</keyword>
<feature type="domain" description="HNH nuclease" evidence="1">
    <location>
        <begin position="150"/>
        <end position="200"/>
    </location>
</feature>
<dbReference type="AlphaFoldDB" id="A0A5C7FGL6"/>
<dbReference type="GO" id="GO:0004519">
    <property type="term" value="F:endonuclease activity"/>
    <property type="evidence" value="ECO:0007669"/>
    <property type="project" value="UniProtKB-KW"/>
</dbReference>
<dbReference type="RefSeq" id="WP_147930159.1">
    <property type="nucleotide sequence ID" value="NZ_VOXD01000009.1"/>
</dbReference>
<sequence>MAGRKWTKDELVLALNLYLKLPFGKMDQRTPEVIRLATLLGRTPGAIAMRLGNFANVDPYHQERGVHGLSGGRKQVEPIWEEFAKDRDTFLFESEKLLAEKDHKSIEDRFPSLRYETEGLVGATKEKLVKTRVNQYVFRDIVMANYSGKCAISGIDVAELLVASHILPWSKSEAERLNPENGICLSALYDRAFDRGLIGLKTDYSVIVSDALRQRASKPYYQQYFSHLENKTIELPTKYRSKKEFLEFHLKEVFLG</sequence>
<dbReference type="Pfam" id="PF13391">
    <property type="entry name" value="HNH_2"/>
    <property type="match status" value="1"/>
</dbReference>
<accession>A0A5C7FGL6</accession>
<keyword evidence="3" id="KW-1185">Reference proteome</keyword>
<keyword evidence="2" id="KW-0378">Hydrolase</keyword>
<organism evidence="2 3">
    <name type="scientific">Neolewinella aurantiaca</name>
    <dbReference type="NCBI Taxonomy" id="2602767"/>
    <lineage>
        <taxon>Bacteria</taxon>
        <taxon>Pseudomonadati</taxon>
        <taxon>Bacteroidota</taxon>
        <taxon>Saprospiria</taxon>
        <taxon>Saprospirales</taxon>
        <taxon>Lewinellaceae</taxon>
        <taxon>Neolewinella</taxon>
    </lineage>
</organism>